<dbReference type="AlphaFoldDB" id="A0A5N7DU17"/>
<dbReference type="OrthoDB" id="4525710at2759"/>
<keyword evidence="4" id="KW-0804">Transcription</keyword>
<accession>A0A5N7DU17</accession>
<dbReference type="GO" id="GO:0005634">
    <property type="term" value="C:nucleus"/>
    <property type="evidence" value="ECO:0007669"/>
    <property type="project" value="UniProtKB-SubCell"/>
</dbReference>
<comment type="subcellular location">
    <subcellularLocation>
        <location evidence="1">Nucleus</location>
    </subcellularLocation>
</comment>
<dbReference type="Pfam" id="PF11951">
    <property type="entry name" value="Fungal_trans_2"/>
    <property type="match status" value="1"/>
</dbReference>
<evidence type="ECO:0000256" key="6">
    <source>
        <dbReference type="SAM" id="MobiDB-lite"/>
    </source>
</evidence>
<dbReference type="Gene3D" id="4.10.240.10">
    <property type="entry name" value="Zn(2)-C6 fungal-type DNA-binding domain"/>
    <property type="match status" value="1"/>
</dbReference>
<gene>
    <name evidence="8" type="ORF">BDV37DRAFT_290145</name>
</gene>
<dbReference type="SUPFAM" id="SSF57701">
    <property type="entry name" value="Zn2/Cys6 DNA-binding domain"/>
    <property type="match status" value="1"/>
</dbReference>
<dbReference type="Pfam" id="PF00172">
    <property type="entry name" value="Zn_clus"/>
    <property type="match status" value="1"/>
</dbReference>
<dbReference type="GO" id="GO:0045944">
    <property type="term" value="P:positive regulation of transcription by RNA polymerase II"/>
    <property type="evidence" value="ECO:0007669"/>
    <property type="project" value="TreeGrafter"/>
</dbReference>
<dbReference type="GO" id="GO:0000976">
    <property type="term" value="F:transcription cis-regulatory region binding"/>
    <property type="evidence" value="ECO:0007669"/>
    <property type="project" value="TreeGrafter"/>
</dbReference>
<keyword evidence="3" id="KW-0238">DNA-binding</keyword>
<feature type="region of interest" description="Disordered" evidence="6">
    <location>
        <begin position="175"/>
        <end position="194"/>
    </location>
</feature>
<evidence type="ECO:0000259" key="7">
    <source>
        <dbReference type="PROSITE" id="PS50048"/>
    </source>
</evidence>
<feature type="compositionally biased region" description="Low complexity" evidence="6">
    <location>
        <begin position="177"/>
        <end position="194"/>
    </location>
</feature>
<keyword evidence="2" id="KW-0805">Transcription regulation</keyword>
<dbReference type="RefSeq" id="XP_031947223.1">
    <property type="nucleotide sequence ID" value="XM_032088648.1"/>
</dbReference>
<organism evidence="8 9">
    <name type="scientific">Aspergillus pseudonomiae</name>
    <dbReference type="NCBI Taxonomy" id="1506151"/>
    <lineage>
        <taxon>Eukaryota</taxon>
        <taxon>Fungi</taxon>
        <taxon>Dikarya</taxon>
        <taxon>Ascomycota</taxon>
        <taxon>Pezizomycotina</taxon>
        <taxon>Eurotiomycetes</taxon>
        <taxon>Eurotiomycetidae</taxon>
        <taxon>Eurotiales</taxon>
        <taxon>Aspergillaceae</taxon>
        <taxon>Aspergillus</taxon>
        <taxon>Aspergillus subgen. Circumdati</taxon>
    </lineage>
</organism>
<dbReference type="InterPro" id="IPR021858">
    <property type="entry name" value="Fun_TF"/>
</dbReference>
<dbReference type="GeneID" id="43673339"/>
<evidence type="ECO:0000313" key="9">
    <source>
        <dbReference type="Proteomes" id="UP000325579"/>
    </source>
</evidence>
<reference evidence="8 9" key="1">
    <citation type="submission" date="2019-04" db="EMBL/GenBank/DDBJ databases">
        <authorList>
            <consortium name="DOE Joint Genome Institute"/>
            <person name="Mondo S."/>
            <person name="Kjaerbolling I."/>
            <person name="Vesth T."/>
            <person name="Frisvad J.C."/>
            <person name="Nybo J.L."/>
            <person name="Theobald S."/>
            <person name="Kildgaard S."/>
            <person name="Isbrandt T."/>
            <person name="Kuo A."/>
            <person name="Sato A."/>
            <person name="Lyhne E.K."/>
            <person name="Kogle M.E."/>
            <person name="Wiebenga A."/>
            <person name="Kun R.S."/>
            <person name="Lubbers R.J."/>
            <person name="Makela M.R."/>
            <person name="Barry K."/>
            <person name="Chovatia M."/>
            <person name="Clum A."/>
            <person name="Daum C."/>
            <person name="Haridas S."/>
            <person name="He G."/>
            <person name="LaButti K."/>
            <person name="Lipzen A."/>
            <person name="Riley R."/>
            <person name="Salamov A."/>
            <person name="Simmons B.A."/>
            <person name="Magnuson J.K."/>
            <person name="Henrissat B."/>
            <person name="Mortensen U.H."/>
            <person name="Larsen T.O."/>
            <person name="Devries R.P."/>
            <person name="Grigoriev I.V."/>
            <person name="Machida M."/>
            <person name="Baker S.E."/>
            <person name="Andersen M.R."/>
            <person name="Cantor M.N."/>
            <person name="Hua S.X."/>
        </authorList>
    </citation>
    <scope>NUCLEOTIDE SEQUENCE [LARGE SCALE GENOMIC DNA]</scope>
    <source>
        <strain evidence="8 9">CBS 119388</strain>
    </source>
</reference>
<keyword evidence="9" id="KW-1185">Reference proteome</keyword>
<sequence length="590" mass="66713">MRIGRGCERCRLRHIRCTTRAGASSCNACARLGRTCRLDPPFRFKTVRHVYQKSQGTASKFELEWDSAQTWVNVPRSLTFVHESAEESADGSVSDAPNEPQAETQIPGGSHTYIPDPFVAHLPISGSLNPHDEAIGIPHVEPVISTPSIHDEQHSTKATAISPGAVNDMVSPLASNSTWSPMTPSTPRSTSSSTMTSREAFLLRSYINKISHWLDICDSGSTFNTEVPRRALHVPMVLKAVLALSARHDAIMSGGSDWEASEYHSQCVEILLAALARPEETYDDNMLISVVILRIYEELESTTDEKCHWLGSNRLLNTMSRAASSGGLTEAASWQFLRQAIYASIVQNQPMQLDLRNYERSSVFKRGDDAAYANTIIFYCARIIQLCSEGHVAAVDEEDWHDLSSSVEQWYRDRPVSWQPLQYKDANPAENRPFPELWVMSPPAVVGLQYYHTCQILLTSSDRHWGVVSNYERARLRRIEEVRPSKCHRQLHIYTHRPQKVIASHVVQVIGLSSSNETVENAYFMACHLLYRYGHCLRHPAEKRGSLKFLTQVEGSVGWRTGWIIRELEDQWNELQGLDSWELELQPRRM</sequence>
<evidence type="ECO:0000256" key="1">
    <source>
        <dbReference type="ARBA" id="ARBA00004123"/>
    </source>
</evidence>
<dbReference type="CDD" id="cd00067">
    <property type="entry name" value="GAL4"/>
    <property type="match status" value="1"/>
</dbReference>
<dbReference type="GO" id="GO:0000981">
    <property type="term" value="F:DNA-binding transcription factor activity, RNA polymerase II-specific"/>
    <property type="evidence" value="ECO:0007669"/>
    <property type="project" value="InterPro"/>
</dbReference>
<dbReference type="PANTHER" id="PTHR37534:SF25">
    <property type="entry name" value="ZN(II)2CYS6 TRANSCRIPTION FACTOR (EUROFUNG)"/>
    <property type="match status" value="1"/>
</dbReference>
<evidence type="ECO:0000256" key="4">
    <source>
        <dbReference type="ARBA" id="ARBA00023163"/>
    </source>
</evidence>
<dbReference type="PANTHER" id="PTHR37534">
    <property type="entry name" value="TRANSCRIPTIONAL ACTIVATOR PROTEIN UGA3"/>
    <property type="match status" value="1"/>
</dbReference>
<proteinExistence type="predicted"/>
<protein>
    <recommendedName>
        <fullName evidence="7">Zn(2)-C6 fungal-type domain-containing protein</fullName>
    </recommendedName>
</protein>
<dbReference type="PROSITE" id="PS00463">
    <property type="entry name" value="ZN2_CY6_FUNGAL_1"/>
    <property type="match status" value="1"/>
</dbReference>
<evidence type="ECO:0000256" key="2">
    <source>
        <dbReference type="ARBA" id="ARBA00023015"/>
    </source>
</evidence>
<evidence type="ECO:0000256" key="5">
    <source>
        <dbReference type="ARBA" id="ARBA00023242"/>
    </source>
</evidence>
<dbReference type="GO" id="GO:0008270">
    <property type="term" value="F:zinc ion binding"/>
    <property type="evidence" value="ECO:0007669"/>
    <property type="project" value="InterPro"/>
</dbReference>
<evidence type="ECO:0000256" key="3">
    <source>
        <dbReference type="ARBA" id="ARBA00023125"/>
    </source>
</evidence>
<dbReference type="Proteomes" id="UP000325579">
    <property type="component" value="Unassembled WGS sequence"/>
</dbReference>
<keyword evidence="5" id="KW-0539">Nucleus</keyword>
<dbReference type="InterPro" id="IPR001138">
    <property type="entry name" value="Zn2Cys6_DnaBD"/>
</dbReference>
<dbReference type="PROSITE" id="PS50048">
    <property type="entry name" value="ZN2_CY6_FUNGAL_2"/>
    <property type="match status" value="1"/>
</dbReference>
<dbReference type="EMBL" id="ML736738">
    <property type="protein sequence ID" value="KAE8409904.1"/>
    <property type="molecule type" value="Genomic_DNA"/>
</dbReference>
<dbReference type="SMART" id="SM00066">
    <property type="entry name" value="GAL4"/>
    <property type="match status" value="1"/>
</dbReference>
<name>A0A5N7DU17_9EURO</name>
<feature type="domain" description="Zn(2)-C6 fungal-type" evidence="7">
    <location>
        <begin position="6"/>
        <end position="38"/>
    </location>
</feature>
<feature type="region of interest" description="Disordered" evidence="6">
    <location>
        <begin position="83"/>
        <end position="111"/>
    </location>
</feature>
<dbReference type="InterPro" id="IPR036864">
    <property type="entry name" value="Zn2-C6_fun-type_DNA-bd_sf"/>
</dbReference>
<evidence type="ECO:0000313" key="8">
    <source>
        <dbReference type="EMBL" id="KAE8409904.1"/>
    </source>
</evidence>